<name>A0A2D3ULD4_9PEZI</name>
<dbReference type="Proteomes" id="UP000225277">
    <property type="component" value="Unassembled WGS sequence"/>
</dbReference>
<keyword evidence="1" id="KW-0732">Signal</keyword>
<feature type="signal peptide" evidence="1">
    <location>
        <begin position="1"/>
        <end position="17"/>
    </location>
</feature>
<dbReference type="RefSeq" id="XP_023621469.1">
    <property type="nucleotide sequence ID" value="XM_023765701.1"/>
</dbReference>
<evidence type="ECO:0000256" key="1">
    <source>
        <dbReference type="SAM" id="SignalP"/>
    </source>
</evidence>
<dbReference type="GeneID" id="35595925"/>
<accession>A0A2D3ULD4</accession>
<keyword evidence="3" id="KW-1185">Reference proteome</keyword>
<gene>
    <name evidence="2" type="ORF">RCC_00547</name>
</gene>
<organism evidence="2 3">
    <name type="scientific">Ramularia collo-cygni</name>
    <dbReference type="NCBI Taxonomy" id="112498"/>
    <lineage>
        <taxon>Eukaryota</taxon>
        <taxon>Fungi</taxon>
        <taxon>Dikarya</taxon>
        <taxon>Ascomycota</taxon>
        <taxon>Pezizomycotina</taxon>
        <taxon>Dothideomycetes</taxon>
        <taxon>Dothideomycetidae</taxon>
        <taxon>Mycosphaerellales</taxon>
        <taxon>Mycosphaerellaceae</taxon>
        <taxon>Ramularia</taxon>
    </lineage>
</organism>
<sequence>MKVSFFAIPAFIAGVFAGPIARDASSAEVNALVANLQQSVLAHDAHINSTIAQMNSGSTAEQNATAIASIQKDLDAISISFVQASQAVPSQKTSLSGRSDPTKPIENAIPKLEKTIDDLICTIKALLPFVGNGALGPTLDNLNALVDGLLFTLTPLLAGLLDPLLTGVGSLLQSLLT</sequence>
<feature type="chain" id="PRO_5013581921" evidence="1">
    <location>
        <begin position="18"/>
        <end position="177"/>
    </location>
</feature>
<dbReference type="AlphaFoldDB" id="A0A2D3ULD4"/>
<reference evidence="2 3" key="1">
    <citation type="submission" date="2016-03" db="EMBL/GenBank/DDBJ databases">
        <authorList>
            <person name="Ploux O."/>
        </authorList>
    </citation>
    <scope>NUCLEOTIDE SEQUENCE [LARGE SCALE GENOMIC DNA]</scope>
    <source>
        <strain evidence="2 3">URUG2</strain>
    </source>
</reference>
<proteinExistence type="predicted"/>
<dbReference type="EMBL" id="FJUY01000001">
    <property type="protein sequence ID" value="CZT14572.1"/>
    <property type="molecule type" value="Genomic_DNA"/>
</dbReference>
<protein>
    <submittedName>
        <fullName evidence="2">Uncharacterized protein</fullName>
    </submittedName>
</protein>
<evidence type="ECO:0000313" key="2">
    <source>
        <dbReference type="EMBL" id="CZT14572.1"/>
    </source>
</evidence>
<evidence type="ECO:0000313" key="3">
    <source>
        <dbReference type="Proteomes" id="UP000225277"/>
    </source>
</evidence>